<dbReference type="HAMAP" id="MF_00063">
    <property type="entry name" value="CysH"/>
    <property type="match status" value="1"/>
</dbReference>
<dbReference type="AlphaFoldDB" id="A0A6J7Q6U4"/>
<dbReference type="GO" id="GO:0019379">
    <property type="term" value="P:sulfate assimilation, phosphoadenylyl sulfate reduction by phosphoadenylyl-sulfate reductase (thioredoxin)"/>
    <property type="evidence" value="ECO:0007669"/>
    <property type="project" value="InterPro"/>
</dbReference>
<organism evidence="6">
    <name type="scientific">freshwater metagenome</name>
    <dbReference type="NCBI Taxonomy" id="449393"/>
    <lineage>
        <taxon>unclassified sequences</taxon>
        <taxon>metagenomes</taxon>
        <taxon>ecological metagenomes</taxon>
    </lineage>
</organism>
<evidence type="ECO:0000256" key="3">
    <source>
        <dbReference type="ARBA" id="ARBA00024327"/>
    </source>
</evidence>
<dbReference type="GO" id="GO:0004604">
    <property type="term" value="F:phosphoadenylyl-sulfate reductase (thioredoxin) activity"/>
    <property type="evidence" value="ECO:0007669"/>
    <property type="project" value="InterPro"/>
</dbReference>
<name>A0A6J7Q6U4_9ZZZZ</name>
<comment type="pathway">
    <text evidence="3">Sulfur metabolism; hydrogen sulfide biosynthesis; sulfite from sulfate.</text>
</comment>
<feature type="region of interest" description="Disordered" evidence="4">
    <location>
        <begin position="217"/>
        <end position="239"/>
    </location>
</feature>
<evidence type="ECO:0000256" key="4">
    <source>
        <dbReference type="SAM" id="MobiDB-lite"/>
    </source>
</evidence>
<dbReference type="NCBIfam" id="NF002537">
    <property type="entry name" value="PRK02090.1"/>
    <property type="match status" value="1"/>
</dbReference>
<protein>
    <submittedName>
        <fullName evidence="6">Unannotated protein</fullName>
    </submittedName>
</protein>
<evidence type="ECO:0000313" key="6">
    <source>
        <dbReference type="EMBL" id="CAB5013348.1"/>
    </source>
</evidence>
<sequence>MTLPATLVSLSASAQELADVSRELEGMLPADIVRWAVASFGAADEVPPYKSFLVTSSFQDATLSHVAHSAAPGIEVVLLDTGYLFAETHWYAENLGKTFGINVHIDKRNEDHLAPNGWQVDTDACCAARKVVPLEDALENKKVWITGVRREDSEARKNTPIVSRDIMRGVIKVNPLAGTSDSDIALYNELYELPVHPLREHGYTSIGCWPCTRPTKPGEDPRAGRWSGSGKTECGLHIS</sequence>
<reference evidence="6" key="1">
    <citation type="submission" date="2020-05" db="EMBL/GenBank/DDBJ databases">
        <authorList>
            <person name="Chiriac C."/>
            <person name="Salcher M."/>
            <person name="Ghai R."/>
            <person name="Kavagutti S V."/>
        </authorList>
    </citation>
    <scope>NUCLEOTIDE SEQUENCE</scope>
</reference>
<dbReference type="SUPFAM" id="SSF52402">
    <property type="entry name" value="Adenine nucleotide alpha hydrolases-like"/>
    <property type="match status" value="1"/>
</dbReference>
<dbReference type="Pfam" id="PF01507">
    <property type="entry name" value="PAPS_reduct"/>
    <property type="match status" value="1"/>
</dbReference>
<accession>A0A6J7Q6U4</accession>
<dbReference type="PANTHER" id="PTHR46509">
    <property type="entry name" value="PHOSPHOADENOSINE PHOSPHOSULFATE REDUCTASE"/>
    <property type="match status" value="1"/>
</dbReference>
<dbReference type="InterPro" id="IPR004511">
    <property type="entry name" value="PAPS/APS_Rdtase"/>
</dbReference>
<gene>
    <name evidence="6" type="ORF">UFOPK4098_00425</name>
</gene>
<proteinExistence type="inferred from homology"/>
<dbReference type="EMBL" id="CAFBPN010000012">
    <property type="protein sequence ID" value="CAB5013348.1"/>
    <property type="molecule type" value="Genomic_DNA"/>
</dbReference>
<feature type="domain" description="Phosphoadenosine phosphosulphate reductase" evidence="5">
    <location>
        <begin position="58"/>
        <end position="214"/>
    </location>
</feature>
<dbReference type="Gene3D" id="3.40.50.620">
    <property type="entry name" value="HUPs"/>
    <property type="match status" value="1"/>
</dbReference>
<dbReference type="InterPro" id="IPR002500">
    <property type="entry name" value="PAPS_reduct_dom"/>
</dbReference>
<dbReference type="PANTHER" id="PTHR46509:SF1">
    <property type="entry name" value="PHOSPHOADENOSINE PHOSPHOSULFATE REDUCTASE"/>
    <property type="match status" value="1"/>
</dbReference>
<dbReference type="InterPro" id="IPR014729">
    <property type="entry name" value="Rossmann-like_a/b/a_fold"/>
</dbReference>
<dbReference type="PIRSF" id="PIRSF000857">
    <property type="entry name" value="PAPS_reductase"/>
    <property type="match status" value="1"/>
</dbReference>
<evidence type="ECO:0000256" key="2">
    <source>
        <dbReference type="ARBA" id="ARBA00023002"/>
    </source>
</evidence>
<evidence type="ECO:0000256" key="1">
    <source>
        <dbReference type="ARBA" id="ARBA00009732"/>
    </source>
</evidence>
<evidence type="ECO:0000259" key="5">
    <source>
        <dbReference type="Pfam" id="PF01507"/>
    </source>
</evidence>
<comment type="similarity">
    <text evidence="1">Belongs to the PAPS reductase family. CysH subfamily.</text>
</comment>
<dbReference type="GO" id="GO:0005737">
    <property type="term" value="C:cytoplasm"/>
    <property type="evidence" value="ECO:0007669"/>
    <property type="project" value="TreeGrafter"/>
</dbReference>
<keyword evidence="2" id="KW-0560">Oxidoreductase</keyword>